<evidence type="ECO:0000313" key="4">
    <source>
        <dbReference type="EMBL" id="RKF46956.1"/>
    </source>
</evidence>
<feature type="coiled-coil region" evidence="1">
    <location>
        <begin position="124"/>
        <end position="151"/>
    </location>
</feature>
<evidence type="ECO:0000256" key="1">
    <source>
        <dbReference type="SAM" id="Coils"/>
    </source>
</evidence>
<sequence length="222" mass="23907">MAVSALLCVLLSAPGPACAQSIEDKLRSQLRSTTQDLRQLQDTQAQLQADKTAAEQQRDKALADLKQAQAELAAAKGKSGAEVAAERALSSEKTSHAQDAQQLQKSRTEYQNLLATTRSHDADRTQMQAELKAREAQLQRCEAQNAELDQVGHDILNAYEHVGFGTIFKLREPFAQSARVKYDDIAQRYGDALHAGRFNPAAMPAKASSDPAAAPPAAAAAK</sequence>
<feature type="region of interest" description="Disordered" evidence="2">
    <location>
        <begin position="83"/>
        <end position="104"/>
    </location>
</feature>
<keyword evidence="1" id="KW-0175">Coiled coil</keyword>
<protein>
    <recommendedName>
        <fullName evidence="6">DNA repair protein</fullName>
    </recommendedName>
</protein>
<feature type="chain" id="PRO_5019277723" description="DNA repair protein" evidence="3">
    <location>
        <begin position="20"/>
        <end position="222"/>
    </location>
</feature>
<evidence type="ECO:0000256" key="2">
    <source>
        <dbReference type="SAM" id="MobiDB-lite"/>
    </source>
</evidence>
<dbReference type="OrthoDB" id="7032041at2"/>
<evidence type="ECO:0008006" key="6">
    <source>
        <dbReference type="Google" id="ProtNLM"/>
    </source>
</evidence>
<dbReference type="EMBL" id="MCAS01000012">
    <property type="protein sequence ID" value="RKF46956.1"/>
    <property type="molecule type" value="Genomic_DNA"/>
</dbReference>
<feature type="region of interest" description="Disordered" evidence="2">
    <location>
        <begin position="202"/>
        <end position="222"/>
    </location>
</feature>
<evidence type="ECO:0000256" key="3">
    <source>
        <dbReference type="SAM" id="SignalP"/>
    </source>
</evidence>
<feature type="signal peptide" evidence="3">
    <location>
        <begin position="1"/>
        <end position="19"/>
    </location>
</feature>
<evidence type="ECO:0000313" key="5">
    <source>
        <dbReference type="Proteomes" id="UP000283709"/>
    </source>
</evidence>
<reference evidence="4 5" key="1">
    <citation type="submission" date="2016-07" db="EMBL/GenBank/DDBJ databases">
        <title>Genome analysis of Burkholderia fungorum ES3-20.</title>
        <authorList>
            <person name="Xu D."/>
            <person name="Yao R."/>
            <person name="Zheng S."/>
        </authorList>
    </citation>
    <scope>NUCLEOTIDE SEQUENCE [LARGE SCALE GENOMIC DNA]</scope>
    <source>
        <strain evidence="4 5">ES3-20</strain>
    </source>
</reference>
<proteinExistence type="predicted"/>
<feature type="coiled-coil region" evidence="1">
    <location>
        <begin position="23"/>
        <end position="78"/>
    </location>
</feature>
<organism evidence="4 5">
    <name type="scientific">Paraburkholderia fungorum</name>
    <dbReference type="NCBI Taxonomy" id="134537"/>
    <lineage>
        <taxon>Bacteria</taxon>
        <taxon>Pseudomonadati</taxon>
        <taxon>Pseudomonadota</taxon>
        <taxon>Betaproteobacteria</taxon>
        <taxon>Burkholderiales</taxon>
        <taxon>Burkholderiaceae</taxon>
        <taxon>Paraburkholderia</taxon>
    </lineage>
</organism>
<dbReference type="Proteomes" id="UP000283709">
    <property type="component" value="Unassembled WGS sequence"/>
</dbReference>
<dbReference type="AlphaFoldDB" id="A0A420GPI2"/>
<name>A0A420GPI2_9BURK</name>
<comment type="caution">
    <text evidence="4">The sequence shown here is derived from an EMBL/GenBank/DDBJ whole genome shotgun (WGS) entry which is preliminary data.</text>
</comment>
<keyword evidence="3" id="KW-0732">Signal</keyword>
<accession>A0A420GPI2</accession>
<gene>
    <name evidence="4" type="ORF">BCY88_02940</name>
</gene>
<dbReference type="Gene3D" id="1.10.287.1490">
    <property type="match status" value="1"/>
</dbReference>